<evidence type="ECO:0000313" key="2">
    <source>
        <dbReference type="Proteomes" id="UP000340077"/>
    </source>
</evidence>
<dbReference type="InterPro" id="IPR027961">
    <property type="entry name" value="DUF4442"/>
</dbReference>
<name>A0A5M3PTN6_9GAMM</name>
<accession>A0A5M3PTN6</accession>
<keyword evidence="2" id="KW-1185">Reference proteome</keyword>
<protein>
    <submittedName>
        <fullName evidence="1">Uncharacterized protein</fullName>
    </submittedName>
</protein>
<proteinExistence type="predicted"/>
<reference evidence="1 2" key="1">
    <citation type="journal article" date="2019" name="J. Gen. Appl. Microbiol.">
        <title>Aerobic degradation of cis-dichloroethene by the marine bacterium Marinobacter salsuginis strain 5N-3.</title>
        <authorList>
            <person name="Inoue Y."/>
            <person name="Fukunaga Y."/>
            <person name="Katsumata H."/>
            <person name="Ohji S."/>
            <person name="Hosoyama A."/>
            <person name="Mori K."/>
            <person name="Ando K."/>
        </authorList>
    </citation>
    <scope>NUCLEOTIDE SEQUENCE [LARGE SCALE GENOMIC DNA]</scope>
    <source>
        <strain evidence="1 2">5N-3</strain>
    </source>
</reference>
<organism evidence="1 2">
    <name type="scientific">Marinobacter salsuginis</name>
    <dbReference type="NCBI Taxonomy" id="418719"/>
    <lineage>
        <taxon>Bacteria</taxon>
        <taxon>Pseudomonadati</taxon>
        <taxon>Pseudomonadota</taxon>
        <taxon>Gammaproteobacteria</taxon>
        <taxon>Pseudomonadales</taxon>
        <taxon>Marinobacteraceae</taxon>
        <taxon>Marinobacter</taxon>
    </lineage>
</organism>
<comment type="caution">
    <text evidence="1">The sequence shown here is derived from an EMBL/GenBank/DDBJ whole genome shotgun (WGS) entry which is preliminary data.</text>
</comment>
<evidence type="ECO:0000313" key="1">
    <source>
        <dbReference type="EMBL" id="GBO86280.1"/>
    </source>
</evidence>
<dbReference type="Gene3D" id="3.10.129.10">
    <property type="entry name" value="Hotdog Thioesterase"/>
    <property type="match status" value="1"/>
</dbReference>
<dbReference type="AlphaFoldDB" id="A0A5M3PTN6"/>
<sequence>MTVNYLAKAKTDLRAIADGDGIDWEAAGEKVVPVSMIDEDGQTVFTAQITMNVRGVFIHKLKPDGHGPECIRNIINKSLRIWY</sequence>
<dbReference type="Pfam" id="PF14539">
    <property type="entry name" value="DUF4442"/>
    <property type="match status" value="1"/>
</dbReference>
<dbReference type="Proteomes" id="UP000340077">
    <property type="component" value="Unassembled WGS sequence"/>
</dbReference>
<gene>
    <name evidence="1" type="ORF">MS5N3_37310</name>
</gene>
<dbReference type="EMBL" id="BGZH01000006">
    <property type="protein sequence ID" value="GBO86280.1"/>
    <property type="molecule type" value="Genomic_DNA"/>
</dbReference>